<evidence type="ECO:0000313" key="2">
    <source>
        <dbReference type="EMBL" id="KAF7554287.1"/>
    </source>
</evidence>
<dbReference type="PANTHER" id="PTHR47534">
    <property type="entry name" value="YALI0E05731P"/>
    <property type="match status" value="1"/>
</dbReference>
<evidence type="ECO:0000256" key="1">
    <source>
        <dbReference type="ARBA" id="ARBA00023002"/>
    </source>
</evidence>
<dbReference type="Gene3D" id="3.40.50.720">
    <property type="entry name" value="NAD(P)-binding Rossmann-like Domain"/>
    <property type="match status" value="1"/>
</dbReference>
<dbReference type="PANTHER" id="PTHR47534:SF3">
    <property type="entry name" value="ALCOHOL DEHYDROGENASE-LIKE C-TERMINAL DOMAIN-CONTAINING PROTEIN"/>
    <property type="match status" value="1"/>
</dbReference>
<dbReference type="InterPro" id="IPR052228">
    <property type="entry name" value="Sec_Metab_Biosynth_Oxidored"/>
</dbReference>
<dbReference type="Pfam" id="PF00106">
    <property type="entry name" value="adh_short"/>
    <property type="match status" value="1"/>
</dbReference>
<dbReference type="InterPro" id="IPR002347">
    <property type="entry name" value="SDR_fam"/>
</dbReference>
<name>A0A9P5LIJ6_9HYPO</name>
<dbReference type="GO" id="GO:0016491">
    <property type="term" value="F:oxidoreductase activity"/>
    <property type="evidence" value="ECO:0007669"/>
    <property type="project" value="UniProtKB-KW"/>
</dbReference>
<dbReference type="Proteomes" id="UP000722485">
    <property type="component" value="Unassembled WGS sequence"/>
</dbReference>
<keyword evidence="3" id="KW-1185">Reference proteome</keyword>
<organism evidence="2 3">
    <name type="scientific">Cylindrodendrum hubeiense</name>
    <dbReference type="NCBI Taxonomy" id="595255"/>
    <lineage>
        <taxon>Eukaryota</taxon>
        <taxon>Fungi</taxon>
        <taxon>Dikarya</taxon>
        <taxon>Ascomycota</taxon>
        <taxon>Pezizomycotina</taxon>
        <taxon>Sordariomycetes</taxon>
        <taxon>Hypocreomycetidae</taxon>
        <taxon>Hypocreales</taxon>
        <taxon>Nectriaceae</taxon>
        <taxon>Cylindrodendrum</taxon>
    </lineage>
</organism>
<evidence type="ECO:0000313" key="3">
    <source>
        <dbReference type="Proteomes" id="UP000722485"/>
    </source>
</evidence>
<sequence length="284" mass="31281">MAIRALVVGGTSGIGYAMASRIAAETSSSAVIISGRTEPKNMPHTNIEFRPLDATSMHDIKEYTNTFKSAQQQKLDLLIITQGIMTTAGRTETPEGIDRKMALHYYGRQLLIRELMPVLTEDAKVILVFDGRFGTPANLKWDDLDLKKHYGLGTSANHCMVMNDIMIQFYAAQQQPQGTTKRHFVHAWPGTVKSNLLRELPWYLQPVGLASKFISVSADTCAEYLLNGASKCAAAGNAEGRFWSNIDNKGRLIANKAIWNSEQMKTVADHTWALVDGTSTGSKS</sequence>
<accession>A0A9P5LIJ6</accession>
<dbReference type="OrthoDB" id="542013at2759"/>
<proteinExistence type="predicted"/>
<dbReference type="EMBL" id="JAANBB010000034">
    <property type="protein sequence ID" value="KAF7554287.1"/>
    <property type="molecule type" value="Genomic_DNA"/>
</dbReference>
<reference evidence="2" key="1">
    <citation type="submission" date="2020-03" db="EMBL/GenBank/DDBJ databases">
        <title>Draft Genome Sequence of Cylindrodendrum hubeiense.</title>
        <authorList>
            <person name="Buettner E."/>
            <person name="Kellner H."/>
        </authorList>
    </citation>
    <scope>NUCLEOTIDE SEQUENCE</scope>
    <source>
        <strain evidence="2">IHI 201604</strain>
    </source>
</reference>
<keyword evidence="1" id="KW-0560">Oxidoreductase</keyword>
<dbReference type="InterPro" id="IPR036291">
    <property type="entry name" value="NAD(P)-bd_dom_sf"/>
</dbReference>
<dbReference type="AlphaFoldDB" id="A0A9P5LIJ6"/>
<comment type="caution">
    <text evidence="2">The sequence shown here is derived from an EMBL/GenBank/DDBJ whole genome shotgun (WGS) entry which is preliminary data.</text>
</comment>
<protein>
    <submittedName>
        <fullName evidence="2">Uncharacterized protein</fullName>
    </submittedName>
</protein>
<dbReference type="SUPFAM" id="SSF51735">
    <property type="entry name" value="NAD(P)-binding Rossmann-fold domains"/>
    <property type="match status" value="1"/>
</dbReference>
<gene>
    <name evidence="2" type="ORF">G7Z17_g3009</name>
</gene>